<keyword evidence="1" id="KW-1133">Transmembrane helix</keyword>
<evidence type="ECO:0000313" key="4">
    <source>
        <dbReference type="Proteomes" id="UP001595900"/>
    </source>
</evidence>
<evidence type="ECO:0000259" key="2">
    <source>
        <dbReference type="Pfam" id="PF10099"/>
    </source>
</evidence>
<name>A0ABV8QC54_9MICO</name>
<protein>
    <submittedName>
        <fullName evidence="3">Anti-sigma factor</fullName>
    </submittedName>
</protein>
<keyword evidence="1" id="KW-0472">Membrane</keyword>
<gene>
    <name evidence="3" type="ORF">ACFOYW_16210</name>
</gene>
<dbReference type="EMBL" id="JBHSCN010000006">
    <property type="protein sequence ID" value="MFC4244919.1"/>
    <property type="molecule type" value="Genomic_DNA"/>
</dbReference>
<dbReference type="RefSeq" id="WP_390231253.1">
    <property type="nucleotide sequence ID" value="NZ_JBHSCN010000006.1"/>
</dbReference>
<organism evidence="3 4">
    <name type="scientific">Gryllotalpicola reticulitermitis</name>
    <dbReference type="NCBI Taxonomy" id="1184153"/>
    <lineage>
        <taxon>Bacteria</taxon>
        <taxon>Bacillati</taxon>
        <taxon>Actinomycetota</taxon>
        <taxon>Actinomycetes</taxon>
        <taxon>Micrococcales</taxon>
        <taxon>Microbacteriaceae</taxon>
        <taxon>Gryllotalpicola</taxon>
    </lineage>
</organism>
<dbReference type="PANTHER" id="PTHR37461:SF1">
    <property type="entry name" value="ANTI-SIGMA-K FACTOR RSKA"/>
    <property type="match status" value="1"/>
</dbReference>
<dbReference type="Proteomes" id="UP001595900">
    <property type="component" value="Unassembled WGS sequence"/>
</dbReference>
<accession>A0ABV8QC54</accession>
<dbReference type="InterPro" id="IPR051474">
    <property type="entry name" value="Anti-sigma-K/W_factor"/>
</dbReference>
<proteinExistence type="predicted"/>
<sequence length="245" mass="25056">MTPHEADDRHRRDDAARDELADALGALDDDEALAFTDAAAELAMQLPPVAPEAKTRAALLAQIGARAAQEPVGGAPVANLETHRRSRRRLGRAGLVLAAVAAALVLFFGGFASRTLVGGGHSEDAAGGDSIAKILAQPDAQRASQPISTGGTATLVWSAKQGRAAIILNNARPVPSGKTYELWFIRAGTPVAAGTLNASAAALSTGELRGAIEHDDQVAMTLEPSAGVSQPTTTPIVVIPTSAAP</sequence>
<keyword evidence="4" id="KW-1185">Reference proteome</keyword>
<feature type="transmembrane region" description="Helical" evidence="1">
    <location>
        <begin position="93"/>
        <end position="112"/>
    </location>
</feature>
<keyword evidence="1" id="KW-0812">Transmembrane</keyword>
<dbReference type="Pfam" id="PF10099">
    <property type="entry name" value="RskA_C"/>
    <property type="match status" value="1"/>
</dbReference>
<evidence type="ECO:0000256" key="1">
    <source>
        <dbReference type="SAM" id="Phobius"/>
    </source>
</evidence>
<comment type="caution">
    <text evidence="3">The sequence shown here is derived from an EMBL/GenBank/DDBJ whole genome shotgun (WGS) entry which is preliminary data.</text>
</comment>
<feature type="domain" description="Anti-sigma K factor RskA C-terminal" evidence="2">
    <location>
        <begin position="97"/>
        <end position="236"/>
    </location>
</feature>
<dbReference type="InterPro" id="IPR018764">
    <property type="entry name" value="RskA_C"/>
</dbReference>
<dbReference type="PANTHER" id="PTHR37461">
    <property type="entry name" value="ANTI-SIGMA-K FACTOR RSKA"/>
    <property type="match status" value="1"/>
</dbReference>
<reference evidence="4" key="1">
    <citation type="journal article" date="2019" name="Int. J. Syst. Evol. Microbiol.">
        <title>The Global Catalogue of Microorganisms (GCM) 10K type strain sequencing project: providing services to taxonomists for standard genome sequencing and annotation.</title>
        <authorList>
            <consortium name="The Broad Institute Genomics Platform"/>
            <consortium name="The Broad Institute Genome Sequencing Center for Infectious Disease"/>
            <person name="Wu L."/>
            <person name="Ma J."/>
        </authorList>
    </citation>
    <scope>NUCLEOTIDE SEQUENCE [LARGE SCALE GENOMIC DNA]</scope>
    <source>
        <strain evidence="4">CGMCC 1.10363</strain>
    </source>
</reference>
<evidence type="ECO:0000313" key="3">
    <source>
        <dbReference type="EMBL" id="MFC4244919.1"/>
    </source>
</evidence>